<organism evidence="1 2">
    <name type="scientific">Candidatus Zambryskibacteria bacterium RIFCSPLOWO2_01_FULL_47_14</name>
    <dbReference type="NCBI Taxonomy" id="1802763"/>
    <lineage>
        <taxon>Bacteria</taxon>
        <taxon>Candidatus Zambryskiibacteriota</taxon>
    </lineage>
</organism>
<proteinExistence type="predicted"/>
<dbReference type="AlphaFoldDB" id="A0A1G2U763"/>
<evidence type="ECO:0000313" key="2">
    <source>
        <dbReference type="Proteomes" id="UP000177068"/>
    </source>
</evidence>
<protein>
    <submittedName>
        <fullName evidence="1">Uncharacterized protein</fullName>
    </submittedName>
</protein>
<name>A0A1G2U763_9BACT</name>
<gene>
    <name evidence="1" type="ORF">A3A26_01945</name>
</gene>
<accession>A0A1G2U763</accession>
<reference evidence="1 2" key="1">
    <citation type="journal article" date="2016" name="Nat. Commun.">
        <title>Thousands of microbial genomes shed light on interconnected biogeochemical processes in an aquifer system.</title>
        <authorList>
            <person name="Anantharaman K."/>
            <person name="Brown C.T."/>
            <person name="Hug L.A."/>
            <person name="Sharon I."/>
            <person name="Castelle C.J."/>
            <person name="Probst A.J."/>
            <person name="Thomas B.C."/>
            <person name="Singh A."/>
            <person name="Wilkins M.J."/>
            <person name="Karaoz U."/>
            <person name="Brodie E.L."/>
            <person name="Williams K.H."/>
            <person name="Hubbard S.S."/>
            <person name="Banfield J.F."/>
        </authorList>
    </citation>
    <scope>NUCLEOTIDE SEQUENCE [LARGE SCALE GENOMIC DNA]</scope>
</reference>
<evidence type="ECO:0000313" key="1">
    <source>
        <dbReference type="EMBL" id="OHB05328.1"/>
    </source>
</evidence>
<comment type="caution">
    <text evidence="1">The sequence shown here is derived from an EMBL/GenBank/DDBJ whole genome shotgun (WGS) entry which is preliminary data.</text>
</comment>
<sequence length="61" mass="7086">MDFILVVPIKGIYQKAFCLNIILRPRLRYAEARKSEGELRHDEALAKADLIILYRRGHGYA</sequence>
<dbReference type="Proteomes" id="UP000177068">
    <property type="component" value="Unassembled WGS sequence"/>
</dbReference>
<dbReference type="EMBL" id="MHWG01000020">
    <property type="protein sequence ID" value="OHB05328.1"/>
    <property type="molecule type" value="Genomic_DNA"/>
</dbReference>